<keyword evidence="8" id="KW-1185">Reference proteome</keyword>
<dbReference type="GO" id="GO:0072344">
    <property type="term" value="P:rescue of stalled ribosome"/>
    <property type="evidence" value="ECO:0007669"/>
    <property type="project" value="UniProtKB-UniRule"/>
</dbReference>
<keyword evidence="4 5" id="KW-0648">Protein biosynthesis</keyword>
<accession>D1AVF5</accession>
<dbReference type="GeneID" id="29673024"/>
<dbReference type="PIRSF" id="PIRSF038881">
    <property type="entry name" value="RNAbp_HP1423"/>
    <property type="match status" value="1"/>
</dbReference>
<dbReference type="RefSeq" id="WP_012859261.1">
    <property type="nucleotide sequence ID" value="NC_013515.1"/>
</dbReference>
<dbReference type="SMART" id="SM00363">
    <property type="entry name" value="S4"/>
    <property type="match status" value="1"/>
</dbReference>
<dbReference type="GO" id="GO:0019843">
    <property type="term" value="F:rRNA binding"/>
    <property type="evidence" value="ECO:0007669"/>
    <property type="project" value="UniProtKB-UniRule"/>
</dbReference>
<dbReference type="Gene3D" id="3.10.290.10">
    <property type="entry name" value="RNA-binding S4 domain"/>
    <property type="match status" value="1"/>
</dbReference>
<keyword evidence="1 5" id="KW-0820">tRNA-binding</keyword>
<evidence type="ECO:0000256" key="4">
    <source>
        <dbReference type="ARBA" id="ARBA00022917"/>
    </source>
</evidence>
<evidence type="ECO:0000256" key="1">
    <source>
        <dbReference type="ARBA" id="ARBA00022555"/>
    </source>
</evidence>
<evidence type="ECO:0000256" key="2">
    <source>
        <dbReference type="ARBA" id="ARBA00022730"/>
    </source>
</evidence>
<dbReference type="eggNOG" id="COG1188">
    <property type="taxonomic scope" value="Bacteria"/>
</dbReference>
<dbReference type="EMBL" id="CP001779">
    <property type="protein sequence ID" value="ACZ01715.1"/>
    <property type="molecule type" value="Genomic_DNA"/>
</dbReference>
<gene>
    <name evidence="5" type="primary">rqcP</name>
    <name evidence="7" type="ordered locus">Smon_1262</name>
</gene>
<proteinExistence type="inferred from homology"/>
<dbReference type="InterPro" id="IPR002942">
    <property type="entry name" value="S4_RNA-bd"/>
</dbReference>
<dbReference type="STRING" id="519441.Smon_1262"/>
<evidence type="ECO:0000256" key="3">
    <source>
        <dbReference type="ARBA" id="ARBA00022884"/>
    </source>
</evidence>
<dbReference type="HAMAP" id="MF_00871">
    <property type="entry name" value="RqcP"/>
    <property type="match status" value="1"/>
</dbReference>
<dbReference type="GO" id="GO:0043023">
    <property type="term" value="F:ribosomal large subunit binding"/>
    <property type="evidence" value="ECO:0007669"/>
    <property type="project" value="UniProtKB-UniRule"/>
</dbReference>
<dbReference type="InterPro" id="IPR025490">
    <property type="entry name" value="RqcP"/>
</dbReference>
<dbReference type="InterPro" id="IPR036986">
    <property type="entry name" value="S4_RNA-bd_sf"/>
</dbReference>
<dbReference type="KEGG" id="smf:Smon_1262"/>
<evidence type="ECO:0000313" key="7">
    <source>
        <dbReference type="EMBL" id="ACZ01715.1"/>
    </source>
</evidence>
<dbReference type="GO" id="GO:0000049">
    <property type="term" value="F:tRNA binding"/>
    <property type="evidence" value="ECO:0007669"/>
    <property type="project" value="UniProtKB-UniRule"/>
</dbReference>
<dbReference type="Proteomes" id="UP000002072">
    <property type="component" value="Chromosome"/>
</dbReference>
<sequence length="83" mass="9741">MRLDKFLKITRVVKRRTIANELCDSGNVSVNGDIKKALYSVKDGDRIDIRFYNRNFVVNVLKLPPESLKKEDIEKYIKIEEIK</sequence>
<keyword evidence="2 5" id="KW-0699">rRNA-binding</keyword>
<organism evidence="7 8">
    <name type="scientific">Streptobacillus moniliformis (strain ATCC 14647 / DSM 12112 / NCTC 10651 / 9901)</name>
    <dbReference type="NCBI Taxonomy" id="519441"/>
    <lineage>
        <taxon>Bacteria</taxon>
        <taxon>Fusobacteriati</taxon>
        <taxon>Fusobacteriota</taxon>
        <taxon>Fusobacteriia</taxon>
        <taxon>Fusobacteriales</taxon>
        <taxon>Leptotrichiaceae</taxon>
        <taxon>Streptobacillus</taxon>
    </lineage>
</organism>
<comment type="subunit">
    <text evidence="5">Associates with stalled 50S ribosomal subunits. Binds to RqcH, 23S rRNA and the P-site tRNA. Does not require RqcH for association with 50S subunits.</text>
</comment>
<dbReference type="OrthoDB" id="9805210at2"/>
<comment type="similarity">
    <text evidence="5">Belongs to the RqcP family.</text>
</comment>
<reference evidence="7 8" key="1">
    <citation type="journal article" date="2009" name="Stand. Genomic Sci.">
        <title>Complete genome sequence of Streptobacillus moniliformis type strain (9901T).</title>
        <authorList>
            <person name="Nolan M."/>
            <person name="Gronow S."/>
            <person name="Lapidus A."/>
            <person name="Ivanova N."/>
            <person name="Copeland A."/>
            <person name="Lucas S."/>
            <person name="Del Rio T.G."/>
            <person name="Chen F."/>
            <person name="Tice H."/>
            <person name="Pitluck S."/>
            <person name="Cheng J.F."/>
            <person name="Sims D."/>
            <person name="Meincke L."/>
            <person name="Bruce D."/>
            <person name="Goodwin L."/>
            <person name="Brettin T."/>
            <person name="Han C."/>
            <person name="Detter J.C."/>
            <person name="Ovchinikova G."/>
            <person name="Pati A."/>
            <person name="Mavromatis K."/>
            <person name="Mikhailova N."/>
            <person name="Chen A."/>
            <person name="Palaniappan K."/>
            <person name="Land M."/>
            <person name="Hauser L."/>
            <person name="Chang Y.J."/>
            <person name="Jeffries C.D."/>
            <person name="Rohde M."/>
            <person name="Sproer C."/>
            <person name="Goker M."/>
            <person name="Bristow J."/>
            <person name="Eisen J.A."/>
            <person name="Markowitz V."/>
            <person name="Hugenholtz P."/>
            <person name="Kyrpides N.C."/>
            <person name="Klenk H.P."/>
            <person name="Chain P."/>
        </authorList>
    </citation>
    <scope>NUCLEOTIDE SEQUENCE [LARGE SCALE GENOMIC DNA]</scope>
    <source>
        <strain evidence="8">ATCC 14647 / DSM 12112 / NCTC 10651 / 9901</strain>
    </source>
</reference>
<dbReference type="AlphaFoldDB" id="D1AVF5"/>
<dbReference type="Pfam" id="PF01479">
    <property type="entry name" value="S4"/>
    <property type="match status" value="1"/>
</dbReference>
<dbReference type="CDD" id="cd00165">
    <property type="entry name" value="S4"/>
    <property type="match status" value="1"/>
</dbReference>
<dbReference type="SUPFAM" id="SSF55174">
    <property type="entry name" value="Alpha-L RNA-binding motif"/>
    <property type="match status" value="1"/>
</dbReference>
<evidence type="ECO:0000256" key="5">
    <source>
        <dbReference type="HAMAP-Rule" id="MF_00871"/>
    </source>
</evidence>
<dbReference type="PROSITE" id="PS50889">
    <property type="entry name" value="S4"/>
    <property type="match status" value="1"/>
</dbReference>
<evidence type="ECO:0000313" key="8">
    <source>
        <dbReference type="Proteomes" id="UP000002072"/>
    </source>
</evidence>
<dbReference type="HOGENOM" id="CLU_101003_4_0_0"/>
<protein>
    <recommendedName>
        <fullName evidence="5">RQC P-site tRNA stabilizing factor</fullName>
        <shortName evidence="5">RqcP</shortName>
    </recommendedName>
    <alternativeName>
        <fullName evidence="5">Ribosome-associated protein quality control protein P</fullName>
    </alternativeName>
</protein>
<keyword evidence="3 5" id="KW-0694">RNA-binding</keyword>
<comment type="function">
    <text evidence="5">Key component of the ribosome quality control system (RQC), a ribosome-associated complex that mediates the extraction of incompletely synthesized nascent chains from stalled ribosomes and their subsequent degradation. RqcH recruits Ala-charged tRNA, and with RqcP directs the elongation of stalled nascent chains on 50S ribosomal subunits, leading to non-templated C-terminal alanine extensions (Ala tail). The Ala tail promotes nascent chain degradation. RqcP is associated with the translocation-like movement of the peptidyl-tRNA from the A-site into the P-site.</text>
</comment>
<name>D1AVF5_STRM9</name>
<evidence type="ECO:0000259" key="6">
    <source>
        <dbReference type="SMART" id="SM00363"/>
    </source>
</evidence>
<feature type="domain" description="RNA-binding S4" evidence="6">
    <location>
        <begin position="1"/>
        <end position="69"/>
    </location>
</feature>